<keyword evidence="8" id="KW-0408">Iron</keyword>
<dbReference type="InterPro" id="IPR010255">
    <property type="entry name" value="Haem_peroxidase_sf"/>
</dbReference>
<dbReference type="PRINTS" id="PR00461">
    <property type="entry name" value="PLPEROXIDASE"/>
</dbReference>
<keyword evidence="5 11" id="KW-0479">Metal-binding</keyword>
<comment type="catalytic activity">
    <reaction evidence="1">
        <text>2 a phenolic donor + H2O2 = 2 a phenolic radical donor + 2 H2O</text>
        <dbReference type="Rhea" id="RHEA:56136"/>
        <dbReference type="ChEBI" id="CHEBI:15377"/>
        <dbReference type="ChEBI" id="CHEBI:16240"/>
        <dbReference type="ChEBI" id="CHEBI:139520"/>
        <dbReference type="ChEBI" id="CHEBI:139521"/>
        <dbReference type="EC" id="1.11.1.7"/>
    </reaction>
</comment>
<organism evidence="16 17">
    <name type="scientific">Aegilops tauschii subsp. strangulata</name>
    <name type="common">Goatgrass</name>
    <dbReference type="NCBI Taxonomy" id="200361"/>
    <lineage>
        <taxon>Eukaryota</taxon>
        <taxon>Viridiplantae</taxon>
        <taxon>Streptophyta</taxon>
        <taxon>Embryophyta</taxon>
        <taxon>Tracheophyta</taxon>
        <taxon>Spermatophyta</taxon>
        <taxon>Magnoliopsida</taxon>
        <taxon>Liliopsida</taxon>
        <taxon>Poales</taxon>
        <taxon>Poaceae</taxon>
        <taxon>BOP clade</taxon>
        <taxon>Pooideae</taxon>
        <taxon>Triticodae</taxon>
        <taxon>Triticeae</taxon>
        <taxon>Triticinae</taxon>
        <taxon>Aegilops</taxon>
    </lineage>
</organism>
<evidence type="ECO:0000256" key="5">
    <source>
        <dbReference type="ARBA" id="ARBA00022723"/>
    </source>
</evidence>
<reference evidence="17" key="1">
    <citation type="journal article" date="2014" name="Science">
        <title>Ancient hybridizations among the ancestral genomes of bread wheat.</title>
        <authorList>
            <consortium name="International Wheat Genome Sequencing Consortium,"/>
            <person name="Marcussen T."/>
            <person name="Sandve S.R."/>
            <person name="Heier L."/>
            <person name="Spannagl M."/>
            <person name="Pfeifer M."/>
            <person name="Jakobsen K.S."/>
            <person name="Wulff B.B."/>
            <person name="Steuernagel B."/>
            <person name="Mayer K.F."/>
            <person name="Olsen O.A."/>
        </authorList>
    </citation>
    <scope>NUCLEOTIDE SEQUENCE [LARGE SCALE GENOMIC DNA]</scope>
    <source>
        <strain evidence="17">cv. AL8/78</strain>
    </source>
</reference>
<dbReference type="Proteomes" id="UP000015105">
    <property type="component" value="Chromosome 1D"/>
</dbReference>
<evidence type="ECO:0000256" key="1">
    <source>
        <dbReference type="ARBA" id="ARBA00000189"/>
    </source>
</evidence>
<keyword evidence="9" id="KW-0376">Hydrogen peroxide</keyword>
<accession>A0A452YV09</accession>
<dbReference type="AlphaFoldDB" id="A0A452YV09"/>
<dbReference type="InterPro" id="IPR002016">
    <property type="entry name" value="Haem_peroxidase"/>
</dbReference>
<dbReference type="GO" id="GO:0140825">
    <property type="term" value="F:lactoperoxidase activity"/>
    <property type="evidence" value="ECO:0007669"/>
    <property type="project" value="UniProtKB-EC"/>
</dbReference>
<keyword evidence="17" id="KW-1185">Reference proteome</keyword>
<evidence type="ECO:0000256" key="9">
    <source>
        <dbReference type="ARBA" id="ARBA00023324"/>
    </source>
</evidence>
<dbReference type="Gene3D" id="1.10.520.10">
    <property type="match status" value="1"/>
</dbReference>
<evidence type="ECO:0000256" key="7">
    <source>
        <dbReference type="ARBA" id="ARBA00023002"/>
    </source>
</evidence>
<keyword evidence="4" id="KW-0349">Heme</keyword>
<dbReference type="PRINTS" id="PR00458">
    <property type="entry name" value="PEROXIDASE"/>
</dbReference>
<evidence type="ECO:0000256" key="10">
    <source>
        <dbReference type="PIRSR" id="PIRSR600823-1"/>
    </source>
</evidence>
<evidence type="ECO:0000256" key="8">
    <source>
        <dbReference type="ARBA" id="ARBA00023004"/>
    </source>
</evidence>
<reference evidence="17" key="2">
    <citation type="journal article" date="2017" name="Nat. Plants">
        <title>The Aegilops tauschii genome reveals multiple impacts of transposons.</title>
        <authorList>
            <person name="Zhao G."/>
            <person name="Zou C."/>
            <person name="Li K."/>
            <person name="Wang K."/>
            <person name="Li T."/>
            <person name="Gao L."/>
            <person name="Zhang X."/>
            <person name="Wang H."/>
            <person name="Yang Z."/>
            <person name="Liu X."/>
            <person name="Jiang W."/>
            <person name="Mao L."/>
            <person name="Kong X."/>
            <person name="Jiao Y."/>
            <person name="Jia J."/>
        </authorList>
    </citation>
    <scope>NUCLEOTIDE SEQUENCE [LARGE SCALE GENOMIC DNA]</scope>
    <source>
        <strain evidence="17">cv. AL8/78</strain>
    </source>
</reference>
<keyword evidence="6 11" id="KW-0106">Calcium</keyword>
<feature type="binding site" evidence="11">
    <location>
        <position position="46"/>
    </location>
    <ligand>
        <name>Ca(2+)</name>
        <dbReference type="ChEBI" id="CHEBI:29108"/>
        <label>1</label>
    </ligand>
</feature>
<evidence type="ECO:0000256" key="12">
    <source>
        <dbReference type="PIRSR" id="PIRSR600823-5"/>
    </source>
</evidence>
<keyword evidence="12" id="KW-1015">Disulfide bond</keyword>
<feature type="active site" description="Proton acceptor" evidence="10">
    <location>
        <position position="36"/>
    </location>
</feature>
<feature type="binding site" evidence="11">
    <location>
        <position position="42"/>
    </location>
    <ligand>
        <name>Ca(2+)</name>
        <dbReference type="ChEBI" id="CHEBI:29108"/>
        <label>1</label>
    </ligand>
</feature>
<evidence type="ECO:0000313" key="17">
    <source>
        <dbReference type="Proteomes" id="UP000015105"/>
    </source>
</evidence>
<comment type="similarity">
    <text evidence="13">Belongs to the peroxidase family.</text>
</comment>
<protein>
    <recommendedName>
        <fullName evidence="15">Plant heme peroxidase family profile domain-containing protein</fullName>
    </recommendedName>
</protein>
<feature type="region of interest" description="Disordered" evidence="14">
    <location>
        <begin position="131"/>
        <end position="150"/>
    </location>
</feature>
<sequence>GKCGNASVEAVIQSAVQARLVWDKRMVAGLLHMLFHDCFVQGCDASLLLDGPNTEKTAPQNSGIFGYDFIDDIKSDLEAACPGVVSCADIIIAATRDAIALTVRRAQLCGDPGQEGRHVVGVVDGRRPAVAARRHPHGDRHVRQEGVQQL</sequence>
<feature type="binding site" evidence="11">
    <location>
        <position position="40"/>
    </location>
    <ligand>
        <name>Ca(2+)</name>
        <dbReference type="ChEBI" id="CHEBI:29108"/>
        <label>1</label>
    </ligand>
</feature>
<reference evidence="16" key="3">
    <citation type="journal article" date="2017" name="Nature">
        <title>Genome sequence of the progenitor of the wheat D genome Aegilops tauschii.</title>
        <authorList>
            <person name="Luo M.C."/>
            <person name="Gu Y.Q."/>
            <person name="Puiu D."/>
            <person name="Wang H."/>
            <person name="Twardziok S.O."/>
            <person name="Deal K.R."/>
            <person name="Huo N."/>
            <person name="Zhu T."/>
            <person name="Wang L."/>
            <person name="Wang Y."/>
            <person name="McGuire P.E."/>
            <person name="Liu S."/>
            <person name="Long H."/>
            <person name="Ramasamy R.K."/>
            <person name="Rodriguez J.C."/>
            <person name="Van S.L."/>
            <person name="Yuan L."/>
            <person name="Wang Z."/>
            <person name="Xia Z."/>
            <person name="Xiao L."/>
            <person name="Anderson O.D."/>
            <person name="Ouyang S."/>
            <person name="Liang Y."/>
            <person name="Zimin A.V."/>
            <person name="Pertea G."/>
            <person name="Qi P."/>
            <person name="Bennetzen J.L."/>
            <person name="Dai X."/>
            <person name="Dawson M.W."/>
            <person name="Muller H.G."/>
            <person name="Kugler K."/>
            <person name="Rivarola-Duarte L."/>
            <person name="Spannagl M."/>
            <person name="Mayer K.F.X."/>
            <person name="Lu F.H."/>
            <person name="Bevan M.W."/>
            <person name="Leroy P."/>
            <person name="Li P."/>
            <person name="You F.M."/>
            <person name="Sun Q."/>
            <person name="Liu Z."/>
            <person name="Lyons E."/>
            <person name="Wicker T."/>
            <person name="Salzberg S.L."/>
            <person name="Devos K.M."/>
            <person name="Dvorak J."/>
        </authorList>
    </citation>
    <scope>NUCLEOTIDE SEQUENCE [LARGE SCALE GENOMIC DNA]</scope>
    <source>
        <strain evidence="16">cv. AL8/78</strain>
    </source>
</reference>
<evidence type="ECO:0000259" key="15">
    <source>
        <dbReference type="PROSITE" id="PS50873"/>
    </source>
</evidence>
<feature type="binding site" evidence="11">
    <location>
        <position position="55"/>
    </location>
    <ligand>
        <name>Ca(2+)</name>
        <dbReference type="ChEBI" id="CHEBI:29108"/>
        <label>1</label>
    </ligand>
</feature>
<dbReference type="GO" id="GO:0020037">
    <property type="term" value="F:heme binding"/>
    <property type="evidence" value="ECO:0007669"/>
    <property type="project" value="InterPro"/>
</dbReference>
<evidence type="ECO:0000256" key="6">
    <source>
        <dbReference type="ARBA" id="ARBA00022837"/>
    </source>
</evidence>
<feature type="disulfide bond" evidence="12">
    <location>
        <begin position="38"/>
        <end position="43"/>
    </location>
</feature>
<dbReference type="PROSITE" id="PS50873">
    <property type="entry name" value="PEROXIDASE_4"/>
    <property type="match status" value="1"/>
</dbReference>
<dbReference type="EnsemblPlants" id="AET1Gv20540800.4">
    <property type="protein sequence ID" value="AET1Gv20540800.4"/>
    <property type="gene ID" value="AET1Gv20540800"/>
</dbReference>
<reference evidence="16" key="5">
    <citation type="journal article" date="2021" name="G3 (Bethesda)">
        <title>Aegilops tauschii genome assembly Aet v5.0 features greater sequence contiguity and improved annotation.</title>
        <authorList>
            <person name="Wang L."/>
            <person name="Zhu T."/>
            <person name="Rodriguez J.C."/>
            <person name="Deal K.R."/>
            <person name="Dubcovsky J."/>
            <person name="McGuire P.E."/>
            <person name="Lux T."/>
            <person name="Spannagl M."/>
            <person name="Mayer K.F.X."/>
            <person name="Baldrich P."/>
            <person name="Meyers B.C."/>
            <person name="Huo N."/>
            <person name="Gu Y.Q."/>
            <person name="Zhou H."/>
            <person name="Devos K.M."/>
            <person name="Bennetzen J.L."/>
            <person name="Unver T."/>
            <person name="Budak H."/>
            <person name="Gulick P.J."/>
            <person name="Galiba G."/>
            <person name="Kalapos B."/>
            <person name="Nelson D.R."/>
            <person name="Li P."/>
            <person name="You F.M."/>
            <person name="Luo M.C."/>
            <person name="Dvorak J."/>
        </authorList>
    </citation>
    <scope>NUCLEOTIDE SEQUENCE [LARGE SCALE GENOMIC DNA]</scope>
    <source>
        <strain evidence="16">cv. AL8/78</strain>
    </source>
</reference>
<evidence type="ECO:0000256" key="4">
    <source>
        <dbReference type="ARBA" id="ARBA00022617"/>
    </source>
</evidence>
<dbReference type="GO" id="GO:0042744">
    <property type="term" value="P:hydrogen peroxide catabolic process"/>
    <property type="evidence" value="ECO:0007669"/>
    <property type="project" value="UniProtKB-KW"/>
</dbReference>
<keyword evidence="3" id="KW-0575">Peroxidase</keyword>
<feature type="binding site" evidence="11">
    <location>
        <position position="44"/>
    </location>
    <ligand>
        <name>Ca(2+)</name>
        <dbReference type="ChEBI" id="CHEBI:29108"/>
        <label>1</label>
    </ligand>
</feature>
<evidence type="ECO:0000313" key="16">
    <source>
        <dbReference type="EnsemblPlants" id="AET1Gv20540800.4"/>
    </source>
</evidence>
<dbReference type="GO" id="GO:0006979">
    <property type="term" value="P:response to oxidative stress"/>
    <property type="evidence" value="ECO:0007669"/>
    <property type="project" value="InterPro"/>
</dbReference>
<evidence type="ECO:0000256" key="2">
    <source>
        <dbReference type="ARBA" id="ARBA00001970"/>
    </source>
</evidence>
<evidence type="ECO:0000256" key="13">
    <source>
        <dbReference type="RuleBase" id="RU004241"/>
    </source>
</evidence>
<dbReference type="SUPFAM" id="SSF48113">
    <property type="entry name" value="Heme-dependent peroxidases"/>
    <property type="match status" value="1"/>
</dbReference>
<dbReference type="PANTHER" id="PTHR31235">
    <property type="entry name" value="PEROXIDASE 25-RELATED"/>
    <property type="match status" value="1"/>
</dbReference>
<comment type="cofactor">
    <cofactor evidence="2">
        <name>heme b</name>
        <dbReference type="ChEBI" id="CHEBI:60344"/>
    </cofactor>
</comment>
<dbReference type="Pfam" id="PF00141">
    <property type="entry name" value="peroxidase"/>
    <property type="match status" value="1"/>
</dbReference>
<feature type="binding site" evidence="11">
    <location>
        <position position="37"/>
    </location>
    <ligand>
        <name>Ca(2+)</name>
        <dbReference type="ChEBI" id="CHEBI:29108"/>
        <label>1</label>
    </ligand>
</feature>
<dbReference type="Gramene" id="AET1Gv20540800.4">
    <property type="protein sequence ID" value="AET1Gv20540800.4"/>
    <property type="gene ID" value="AET1Gv20540800"/>
</dbReference>
<comment type="cofactor">
    <cofactor evidence="11">
        <name>Ca(2+)</name>
        <dbReference type="ChEBI" id="CHEBI:29108"/>
    </cofactor>
    <text evidence="11">Binds 2 calcium ions per subunit.</text>
</comment>
<evidence type="ECO:0000256" key="3">
    <source>
        <dbReference type="ARBA" id="ARBA00022559"/>
    </source>
</evidence>
<dbReference type="GO" id="GO:0046872">
    <property type="term" value="F:metal ion binding"/>
    <property type="evidence" value="ECO:0007669"/>
    <property type="project" value="UniProtKB-KW"/>
</dbReference>
<keyword evidence="7" id="KW-0560">Oxidoreductase</keyword>
<evidence type="ECO:0000256" key="11">
    <source>
        <dbReference type="PIRSR" id="PIRSR600823-3"/>
    </source>
</evidence>
<reference evidence="16" key="4">
    <citation type="submission" date="2019-03" db="UniProtKB">
        <authorList>
            <consortium name="EnsemblPlants"/>
        </authorList>
    </citation>
    <scope>IDENTIFICATION</scope>
</reference>
<dbReference type="InterPro" id="IPR000823">
    <property type="entry name" value="Peroxidase_pln"/>
</dbReference>
<name>A0A452YV09_AEGTS</name>
<evidence type="ECO:0000256" key="14">
    <source>
        <dbReference type="SAM" id="MobiDB-lite"/>
    </source>
</evidence>
<feature type="domain" description="Plant heme peroxidase family profile" evidence="15">
    <location>
        <begin position="7"/>
        <end position="150"/>
    </location>
</feature>
<proteinExistence type="inferred from homology"/>